<dbReference type="Gene3D" id="1.25.40.10">
    <property type="entry name" value="Tetratricopeptide repeat domain"/>
    <property type="match status" value="1"/>
</dbReference>
<keyword evidence="1" id="KW-0802">TPR repeat</keyword>
<feature type="repeat" description="TPR" evidence="1">
    <location>
        <begin position="124"/>
        <end position="157"/>
    </location>
</feature>
<dbReference type="PROSITE" id="PS50005">
    <property type="entry name" value="TPR"/>
    <property type="match status" value="1"/>
</dbReference>
<accession>A0A5D0MEW6</accession>
<organism evidence="2 3">
    <name type="scientific">Candidatus Mcinerneyibacterium aminivorans</name>
    <dbReference type="NCBI Taxonomy" id="2703815"/>
    <lineage>
        <taxon>Bacteria</taxon>
        <taxon>Candidatus Macinerneyibacteriota</taxon>
        <taxon>Candidatus Mcinerneyibacteria</taxon>
        <taxon>Candidatus Mcinerneyibacteriales</taxon>
        <taxon>Candidatus Mcinerneyibacteriaceae</taxon>
        <taxon>Candidatus Mcinerneyibacterium</taxon>
    </lineage>
</organism>
<evidence type="ECO:0000313" key="3">
    <source>
        <dbReference type="Proteomes" id="UP000324143"/>
    </source>
</evidence>
<dbReference type="AlphaFoldDB" id="A0A5D0MEW6"/>
<dbReference type="Proteomes" id="UP000324143">
    <property type="component" value="Unassembled WGS sequence"/>
</dbReference>
<name>A0A5D0MEW6_9BACT</name>
<reference evidence="2" key="1">
    <citation type="submission" date="2019-08" db="EMBL/GenBank/DDBJ databases">
        <title>Genomic characterization of a novel candidate phylum (ARYD3) from a high temperature, high salinity tertiary oil reservoir in north central Oklahoma, USA.</title>
        <authorList>
            <person name="Youssef N.H."/>
            <person name="Yadav A."/>
            <person name="Elshahed M.S."/>
        </authorList>
    </citation>
    <scope>NUCLEOTIDE SEQUENCE [LARGE SCALE GENOMIC DNA]</scope>
    <source>
        <strain evidence="2">ARYD3</strain>
    </source>
</reference>
<keyword evidence="3" id="KW-1185">Reference proteome</keyword>
<dbReference type="SMART" id="SM00028">
    <property type="entry name" value="TPR"/>
    <property type="match status" value="1"/>
</dbReference>
<dbReference type="InterPro" id="IPR019734">
    <property type="entry name" value="TPR_rpt"/>
</dbReference>
<dbReference type="EMBL" id="VSIX01000062">
    <property type="protein sequence ID" value="TYB30952.1"/>
    <property type="molecule type" value="Genomic_DNA"/>
</dbReference>
<comment type="caution">
    <text evidence="2">The sequence shown here is derived from an EMBL/GenBank/DDBJ whole genome shotgun (WGS) entry which is preliminary data.</text>
</comment>
<evidence type="ECO:0000313" key="2">
    <source>
        <dbReference type="EMBL" id="TYB30952.1"/>
    </source>
</evidence>
<evidence type="ECO:0000256" key="1">
    <source>
        <dbReference type="PROSITE-ProRule" id="PRU00339"/>
    </source>
</evidence>
<dbReference type="SUPFAM" id="SSF81901">
    <property type="entry name" value="HCP-like"/>
    <property type="match status" value="1"/>
</dbReference>
<gene>
    <name evidence="2" type="ORF">FXF47_06545</name>
</gene>
<proteinExistence type="predicted"/>
<dbReference type="InterPro" id="IPR011990">
    <property type="entry name" value="TPR-like_helical_dom_sf"/>
</dbReference>
<protein>
    <submittedName>
        <fullName evidence="2">Uncharacterized protein</fullName>
    </submittedName>
</protein>
<sequence>MNTNKIISFNSNEYVNKFVSFLKEKNYDIIEIETKVHYRNIENLDEFEAVLFDSRLRWENKFEILEWIRDKNFKIPLIIFFGKNEIDLDKYYKYCVSEYIDLNLQKLKFFKYFKQTLRNKHKMYLHYYHIAELFHLQSDYGEAIKLYKNSLKINSNFINSYISLFYIYIKKRMNSRAERIFTQMKEINPPSFIITNLRIYLEYLRKNYKKVIFLANKMENDEQIYDSNVYKYQLLSYLKTKKYLAAFKVFIKLWGGGVNLKKSLINTIKIHKNFKNHNSLYRASKNAVEIFPESDFINRCYILSLYRRGKIDKINKFLKKQKKYKKYFAGLVKNQ</sequence>